<protein>
    <recommendedName>
        <fullName evidence="4">Cell surface protein</fullName>
    </recommendedName>
</protein>
<proteinExistence type="predicted"/>
<dbReference type="Proteomes" id="UP000656367">
    <property type="component" value="Unassembled WGS sequence"/>
</dbReference>
<comment type="caution">
    <text evidence="2">The sequence shown here is derived from an EMBL/GenBank/DDBJ whole genome shotgun (WGS) entry which is preliminary data.</text>
</comment>
<evidence type="ECO:0008006" key="4">
    <source>
        <dbReference type="Google" id="ProtNLM"/>
    </source>
</evidence>
<evidence type="ECO:0000256" key="1">
    <source>
        <dbReference type="SAM" id="MobiDB-lite"/>
    </source>
</evidence>
<evidence type="ECO:0000313" key="3">
    <source>
        <dbReference type="Proteomes" id="UP000656367"/>
    </source>
</evidence>
<accession>A0A830FI98</accession>
<organism evidence="2 3">
    <name type="scientific">Haloarcula argentinensis</name>
    <dbReference type="NCBI Taxonomy" id="43776"/>
    <lineage>
        <taxon>Archaea</taxon>
        <taxon>Methanobacteriati</taxon>
        <taxon>Methanobacteriota</taxon>
        <taxon>Stenosarchaea group</taxon>
        <taxon>Halobacteria</taxon>
        <taxon>Halobacteriales</taxon>
        <taxon>Haloarculaceae</taxon>
        <taxon>Haloarcula</taxon>
    </lineage>
</organism>
<dbReference type="InterPro" id="IPR008557">
    <property type="entry name" value="PhoX"/>
</dbReference>
<dbReference type="RefSeq" id="WP_188851183.1">
    <property type="nucleotide sequence ID" value="NZ_BMON01000001.1"/>
</dbReference>
<dbReference type="EMBL" id="BMON01000001">
    <property type="protein sequence ID" value="GGM25846.1"/>
    <property type="molecule type" value="Genomic_DNA"/>
</dbReference>
<feature type="region of interest" description="Disordered" evidence="1">
    <location>
        <begin position="666"/>
        <end position="707"/>
    </location>
</feature>
<dbReference type="PANTHER" id="PTHR35399:SF2">
    <property type="entry name" value="DUF839 DOMAIN-CONTAINING PROTEIN"/>
    <property type="match status" value="1"/>
</dbReference>
<dbReference type="OrthoDB" id="167814at2157"/>
<dbReference type="Pfam" id="PF05787">
    <property type="entry name" value="PhoX"/>
    <property type="match status" value="1"/>
</dbReference>
<reference evidence="2" key="2">
    <citation type="submission" date="2020-09" db="EMBL/GenBank/DDBJ databases">
        <authorList>
            <person name="Sun Q."/>
            <person name="Ohkuma M."/>
        </authorList>
    </citation>
    <scope>NUCLEOTIDE SEQUENCE</scope>
    <source>
        <strain evidence="2">JCM 15759</strain>
    </source>
</reference>
<gene>
    <name evidence="2" type="ORF">GCM10009006_03960</name>
</gene>
<feature type="compositionally biased region" description="Gly residues" evidence="1">
    <location>
        <begin position="696"/>
        <end position="707"/>
    </location>
</feature>
<reference evidence="2" key="1">
    <citation type="journal article" date="2014" name="Int. J. Syst. Evol. Microbiol.">
        <title>Complete genome sequence of Corynebacterium casei LMG S-19264T (=DSM 44701T), isolated from a smear-ripened cheese.</title>
        <authorList>
            <consortium name="US DOE Joint Genome Institute (JGI-PGF)"/>
            <person name="Walter F."/>
            <person name="Albersmeier A."/>
            <person name="Kalinowski J."/>
            <person name="Ruckert C."/>
        </authorList>
    </citation>
    <scope>NUCLEOTIDE SEQUENCE</scope>
    <source>
        <strain evidence="2">JCM 15759</strain>
    </source>
</reference>
<name>A0A830FI98_HALAR</name>
<evidence type="ECO:0000313" key="2">
    <source>
        <dbReference type="EMBL" id="GGM25846.1"/>
    </source>
</evidence>
<sequence length="707" mass="77593">MVEFTRRQVLSKSVAAALGASVIGVASGEEVDESDTPGAPSVKGELKRFSTTAFGAEVTGPFVFQNGSLLYSLQHPEAENPEPFDTAGIGYFSGFQFELDGTNDDFDELSTPQTEAEQRQVRSGNGEYEILAHGRDEINSGEERLGVTQTPDGTDITLDNFEGTQYGAAGTNPDCNQFVPTDEDGTEGYLFTNWENSPGNISRIPLRQTSDGEWEADLEDAINIANTEPFREIGGTRINCYGDLSPWGTMISSEENYAHPRVSLTNQVGDIVDAGTGKGRIGGCQFWNRPNPTGIQSAVDDYYGDEAWSIQGYWALDGVEFLAYYLGSEQSDQNSNSNSTEPISDTYPNPYRYGYHVDFREPTADPPQPVKYYVMGRASWEAPNIQADEQTVYMCSDGDSKGIYKFVADEVIPEYDDPMEVSGTLYAPKITNPQADASTVGTRKSPAEYSLDIEWIPLGSASNAEIEEWIAEYDDITQSDYLRAHAESDWVEDREAALEEADREVIENGNQNYITNEEIVEWADQYYAKGPDNVDEELRRVPFLETRAAAKEIGASIEFNKAEGVDSKDGAGPGDPVYFGISEFNDDLANDTGDIQMDRVDGGVVYRGVLESDYNISTLEPVIVGPDFTDEPEDADDALRNVDNVYVMDDGRVLCCEDGFGGPARSYPNDGLYIYEPEPEEESERNENGGNDNNGNGNGNNGNGTNS</sequence>
<dbReference type="AlphaFoldDB" id="A0A830FI98"/>
<dbReference type="PANTHER" id="PTHR35399">
    <property type="entry name" value="SLR8030 PROTEIN"/>
    <property type="match status" value="1"/>
</dbReference>